<keyword evidence="2 3" id="KW-0143">Chaperone</keyword>
<comment type="subunit">
    <text evidence="3">Heptamer of 7 subunits arranged in a ring. Interacts with the chaperonin GroEL.</text>
</comment>
<dbReference type="Proteomes" id="UP000010866">
    <property type="component" value="Chromosome"/>
</dbReference>
<dbReference type="PANTHER" id="PTHR10772:SF63">
    <property type="entry name" value="20 KDA CHAPERONIN, CHLOROPLASTIC"/>
    <property type="match status" value="1"/>
</dbReference>
<comment type="similarity">
    <text evidence="1 3 4">Belongs to the GroES chaperonin family.</text>
</comment>
<dbReference type="GO" id="GO:0044183">
    <property type="term" value="F:protein folding chaperone"/>
    <property type="evidence" value="ECO:0007669"/>
    <property type="project" value="InterPro"/>
</dbReference>
<dbReference type="InterPro" id="IPR018369">
    <property type="entry name" value="Chaprnonin_Cpn10_CS"/>
</dbReference>
<dbReference type="GO" id="GO:0005524">
    <property type="term" value="F:ATP binding"/>
    <property type="evidence" value="ECO:0007669"/>
    <property type="project" value="InterPro"/>
</dbReference>
<dbReference type="SUPFAM" id="SSF50129">
    <property type="entry name" value="GroES-like"/>
    <property type="match status" value="1"/>
</dbReference>
<dbReference type="GeneID" id="14407953"/>
<dbReference type="HAMAP" id="MF_00580">
    <property type="entry name" value="CH10"/>
    <property type="match status" value="1"/>
</dbReference>
<keyword evidence="6" id="KW-1185">Reference proteome</keyword>
<evidence type="ECO:0000256" key="2">
    <source>
        <dbReference type="ARBA" id="ARBA00023186"/>
    </source>
</evidence>
<dbReference type="HOGENOM" id="CLU_132825_2_0_2"/>
<dbReference type="InterPro" id="IPR011032">
    <property type="entry name" value="GroES-like_sf"/>
</dbReference>
<protein>
    <recommendedName>
        <fullName evidence="3">Co-chaperonin GroES</fullName>
    </recommendedName>
    <alternativeName>
        <fullName evidence="3">10 kDa chaperonin</fullName>
    </alternativeName>
    <alternativeName>
        <fullName evidence="3">Chaperonin-10</fullName>
        <shortName evidence="3">Cpn10</shortName>
    </alternativeName>
</protein>
<evidence type="ECO:0000313" key="5">
    <source>
        <dbReference type="EMBL" id="AGB48990.1"/>
    </source>
</evidence>
<dbReference type="KEGG" id="mhz:Metho_0740"/>
<comment type="subcellular location">
    <subcellularLocation>
        <location evidence="3">Cytoplasm</location>
    </subcellularLocation>
</comment>
<dbReference type="PROSITE" id="PS00681">
    <property type="entry name" value="CHAPERONINS_CPN10"/>
    <property type="match status" value="1"/>
</dbReference>
<comment type="function">
    <text evidence="3">Together with the chaperonin GroEL, plays an essential role in assisting protein folding. The GroEL-GroES system forms a nano-cage that allows encapsulation of the non-native substrate proteins and provides a physical environment optimized to promote and accelerate protein folding. GroES binds to the apical surface of the GroEL ring, thereby capping the opening of the GroEL channel.</text>
</comment>
<accession>L0KWB8</accession>
<dbReference type="EMBL" id="CP003362">
    <property type="protein sequence ID" value="AGB48990.1"/>
    <property type="molecule type" value="Genomic_DNA"/>
</dbReference>
<evidence type="ECO:0000313" key="6">
    <source>
        <dbReference type="Proteomes" id="UP000010866"/>
    </source>
</evidence>
<dbReference type="PANTHER" id="PTHR10772">
    <property type="entry name" value="10 KDA HEAT SHOCK PROTEIN"/>
    <property type="match status" value="1"/>
</dbReference>
<dbReference type="NCBIfam" id="NF001539">
    <property type="entry name" value="PRK00364.3-5"/>
    <property type="match status" value="1"/>
</dbReference>
<dbReference type="GO" id="GO:0051082">
    <property type="term" value="F:unfolded protein binding"/>
    <property type="evidence" value="ECO:0007669"/>
    <property type="project" value="TreeGrafter"/>
</dbReference>
<keyword evidence="3" id="KW-0963">Cytoplasm</keyword>
<dbReference type="GO" id="GO:0046872">
    <property type="term" value="F:metal ion binding"/>
    <property type="evidence" value="ECO:0007669"/>
    <property type="project" value="TreeGrafter"/>
</dbReference>
<evidence type="ECO:0000256" key="4">
    <source>
        <dbReference type="RuleBase" id="RU003479"/>
    </source>
</evidence>
<dbReference type="GO" id="GO:0051087">
    <property type="term" value="F:protein-folding chaperone binding"/>
    <property type="evidence" value="ECO:0007669"/>
    <property type="project" value="TreeGrafter"/>
</dbReference>
<dbReference type="SMART" id="SM00883">
    <property type="entry name" value="Cpn10"/>
    <property type="match status" value="1"/>
</dbReference>
<evidence type="ECO:0000256" key="1">
    <source>
        <dbReference type="ARBA" id="ARBA00006975"/>
    </source>
</evidence>
<gene>
    <name evidence="3" type="primary">groES</name>
    <name evidence="3" type="synonym">groS</name>
    <name evidence="5" type="ordered locus">Metho_0740</name>
</gene>
<dbReference type="GO" id="GO:0005737">
    <property type="term" value="C:cytoplasm"/>
    <property type="evidence" value="ECO:0007669"/>
    <property type="project" value="UniProtKB-SubCell"/>
</dbReference>
<dbReference type="Pfam" id="PF00166">
    <property type="entry name" value="Cpn10"/>
    <property type="match status" value="1"/>
</dbReference>
<reference evidence="6" key="1">
    <citation type="submission" date="2012-02" db="EMBL/GenBank/DDBJ databases">
        <title>Complete sequence of chromosome of Methanomethylovorans hollandica DSM 15978.</title>
        <authorList>
            <person name="Lucas S."/>
            <person name="Copeland A."/>
            <person name="Lapidus A."/>
            <person name="Glavina del Rio T."/>
            <person name="Dalin E."/>
            <person name="Tice H."/>
            <person name="Bruce D."/>
            <person name="Goodwin L."/>
            <person name="Pitluck S."/>
            <person name="Peters L."/>
            <person name="Mikhailova N."/>
            <person name="Held B."/>
            <person name="Kyrpides N."/>
            <person name="Mavromatis K."/>
            <person name="Ivanova N."/>
            <person name="Brettin T."/>
            <person name="Detter J.C."/>
            <person name="Han C."/>
            <person name="Larimer F."/>
            <person name="Land M."/>
            <person name="Hauser L."/>
            <person name="Markowitz V."/>
            <person name="Cheng J.-F."/>
            <person name="Hugenholtz P."/>
            <person name="Woyke T."/>
            <person name="Wu D."/>
            <person name="Spring S."/>
            <person name="Schroeder M."/>
            <person name="Brambilla E."/>
            <person name="Klenk H.-P."/>
            <person name="Eisen J.A."/>
        </authorList>
    </citation>
    <scope>NUCLEOTIDE SEQUENCE [LARGE SCALE GENOMIC DNA]</scope>
    <source>
        <strain evidence="6">DSM 15978 / NBRC 107637 / DMS1</strain>
    </source>
</reference>
<dbReference type="FunFam" id="2.30.33.40:FF:000001">
    <property type="entry name" value="10 kDa chaperonin"/>
    <property type="match status" value="1"/>
</dbReference>
<dbReference type="AlphaFoldDB" id="L0KWB8"/>
<dbReference type="Gene3D" id="2.30.33.40">
    <property type="entry name" value="GroES chaperonin"/>
    <property type="match status" value="1"/>
</dbReference>
<dbReference type="STRING" id="867904.Metho_0740"/>
<proteinExistence type="inferred from homology"/>
<sequence>MIIKPIGERILIEVVKQAEKTDSGIYLPDSAKEEKKEGIVVAVGTFEDGRELPVKKGDHVIYGGYKSDEIDIDGELHVFVDFKDLLAVIEK</sequence>
<dbReference type="InterPro" id="IPR020818">
    <property type="entry name" value="Chaperonin_GroES"/>
</dbReference>
<dbReference type="InterPro" id="IPR037124">
    <property type="entry name" value="Chaperonin_GroES_sf"/>
</dbReference>
<name>L0KWB8_METHD</name>
<evidence type="ECO:0000256" key="3">
    <source>
        <dbReference type="HAMAP-Rule" id="MF_00580"/>
    </source>
</evidence>
<dbReference type="CDD" id="cd00320">
    <property type="entry name" value="cpn10"/>
    <property type="match status" value="1"/>
</dbReference>
<dbReference type="PRINTS" id="PR00297">
    <property type="entry name" value="CHAPERONIN10"/>
</dbReference>
<dbReference type="RefSeq" id="WP_015324158.1">
    <property type="nucleotide sequence ID" value="NC_019977.1"/>
</dbReference>
<organism evidence="5 6">
    <name type="scientific">Methanomethylovorans hollandica (strain DSM 15978 / NBRC 107637 / DMS1)</name>
    <dbReference type="NCBI Taxonomy" id="867904"/>
    <lineage>
        <taxon>Archaea</taxon>
        <taxon>Methanobacteriati</taxon>
        <taxon>Methanobacteriota</taxon>
        <taxon>Stenosarchaea group</taxon>
        <taxon>Methanomicrobia</taxon>
        <taxon>Methanosarcinales</taxon>
        <taxon>Methanosarcinaceae</taxon>
        <taxon>Methanomethylovorans</taxon>
    </lineage>
</organism>